<evidence type="ECO:0000256" key="5">
    <source>
        <dbReference type="ARBA" id="ARBA00022553"/>
    </source>
</evidence>
<dbReference type="Proteomes" id="UP000054270">
    <property type="component" value="Unassembled WGS sequence"/>
</dbReference>
<feature type="compositionally biased region" description="Low complexity" evidence="11">
    <location>
        <begin position="101"/>
        <end position="115"/>
    </location>
</feature>
<dbReference type="InterPro" id="IPR000719">
    <property type="entry name" value="Prot_kinase_dom"/>
</dbReference>
<dbReference type="PANTHER" id="PTHR24058:SF17">
    <property type="entry name" value="HOMEODOMAIN INTERACTING PROTEIN KINASE, ISOFORM D"/>
    <property type="match status" value="1"/>
</dbReference>
<keyword evidence="7 10" id="KW-0547">Nucleotide-binding</keyword>
<feature type="compositionally biased region" description="Polar residues" evidence="11">
    <location>
        <begin position="20"/>
        <end position="37"/>
    </location>
</feature>
<dbReference type="CDD" id="cd14212">
    <property type="entry name" value="PKc_YAK1"/>
    <property type="match status" value="1"/>
</dbReference>
<keyword evidence="5" id="KW-0597">Phosphoprotein</keyword>
<dbReference type="InterPro" id="IPR011009">
    <property type="entry name" value="Kinase-like_dom_sf"/>
</dbReference>
<feature type="compositionally biased region" description="Polar residues" evidence="11">
    <location>
        <begin position="221"/>
        <end position="243"/>
    </location>
</feature>
<dbReference type="EMBL" id="KN817564">
    <property type="protein sequence ID" value="KJA20704.1"/>
    <property type="molecule type" value="Genomic_DNA"/>
</dbReference>
<dbReference type="PROSITE" id="PS00107">
    <property type="entry name" value="PROTEIN_KINASE_ATP"/>
    <property type="match status" value="1"/>
</dbReference>
<dbReference type="GO" id="GO:0005634">
    <property type="term" value="C:nucleus"/>
    <property type="evidence" value="ECO:0007669"/>
    <property type="project" value="TreeGrafter"/>
</dbReference>
<feature type="region of interest" description="Disordered" evidence="11">
    <location>
        <begin position="1"/>
        <end position="148"/>
    </location>
</feature>
<feature type="region of interest" description="Disordered" evidence="11">
    <location>
        <begin position="1221"/>
        <end position="1260"/>
    </location>
</feature>
<feature type="compositionally biased region" description="Polar residues" evidence="11">
    <location>
        <begin position="328"/>
        <end position="346"/>
    </location>
</feature>
<feature type="compositionally biased region" description="Polar residues" evidence="11">
    <location>
        <begin position="132"/>
        <end position="148"/>
    </location>
</feature>
<accession>A0A0D2NPL3</accession>
<dbReference type="FunFam" id="3.30.200.20:FF:000087">
    <property type="entry name" value="Dual specificity tyrosine-phosphorylation-regulated kinase 1A"/>
    <property type="match status" value="1"/>
</dbReference>
<keyword evidence="3" id="KW-0963">Cytoplasm</keyword>
<dbReference type="OrthoDB" id="9332038at2759"/>
<dbReference type="SMART" id="SM00220">
    <property type="entry name" value="S_TKc"/>
    <property type="match status" value="1"/>
</dbReference>
<dbReference type="InterPro" id="IPR017441">
    <property type="entry name" value="Protein_kinase_ATP_BS"/>
</dbReference>
<dbReference type="GO" id="GO:0005524">
    <property type="term" value="F:ATP binding"/>
    <property type="evidence" value="ECO:0007669"/>
    <property type="project" value="UniProtKB-UniRule"/>
</dbReference>
<evidence type="ECO:0000256" key="2">
    <source>
        <dbReference type="ARBA" id="ARBA00008867"/>
    </source>
</evidence>
<keyword evidence="4" id="KW-0723">Serine/threonine-protein kinase</keyword>
<evidence type="ECO:0000313" key="14">
    <source>
        <dbReference type="Proteomes" id="UP000054270"/>
    </source>
</evidence>
<gene>
    <name evidence="13" type="ORF">HYPSUDRAFT_68244</name>
</gene>
<feature type="binding site" evidence="10">
    <location>
        <position position="495"/>
    </location>
    <ligand>
        <name>ATP</name>
        <dbReference type="ChEBI" id="CHEBI:30616"/>
    </ligand>
</feature>
<feature type="compositionally biased region" description="Polar residues" evidence="11">
    <location>
        <begin position="260"/>
        <end position="274"/>
    </location>
</feature>
<keyword evidence="8" id="KW-0418">Kinase</keyword>
<feature type="compositionally biased region" description="Low complexity" evidence="11">
    <location>
        <begin position="284"/>
        <end position="305"/>
    </location>
</feature>
<dbReference type="Gene3D" id="3.30.200.20">
    <property type="entry name" value="Phosphorylase Kinase, domain 1"/>
    <property type="match status" value="1"/>
</dbReference>
<evidence type="ECO:0000256" key="11">
    <source>
        <dbReference type="SAM" id="MobiDB-lite"/>
    </source>
</evidence>
<feature type="region of interest" description="Disordered" evidence="11">
    <location>
        <begin position="815"/>
        <end position="851"/>
    </location>
</feature>
<dbReference type="GO" id="GO:0005737">
    <property type="term" value="C:cytoplasm"/>
    <property type="evidence" value="ECO:0007669"/>
    <property type="project" value="UniProtKB-SubCell"/>
</dbReference>
<evidence type="ECO:0000256" key="8">
    <source>
        <dbReference type="ARBA" id="ARBA00022777"/>
    </source>
</evidence>
<proteinExistence type="inferred from homology"/>
<dbReference type="InterPro" id="IPR050494">
    <property type="entry name" value="Ser_Thr_dual-spec_kinase"/>
</dbReference>
<dbReference type="InterPro" id="IPR008271">
    <property type="entry name" value="Ser/Thr_kinase_AS"/>
</dbReference>
<dbReference type="GO" id="GO:0004713">
    <property type="term" value="F:protein tyrosine kinase activity"/>
    <property type="evidence" value="ECO:0007669"/>
    <property type="project" value="TreeGrafter"/>
</dbReference>
<feature type="compositionally biased region" description="Polar residues" evidence="11">
    <location>
        <begin position="62"/>
        <end position="100"/>
    </location>
</feature>
<evidence type="ECO:0000256" key="7">
    <source>
        <dbReference type="ARBA" id="ARBA00022741"/>
    </source>
</evidence>
<feature type="compositionally biased region" description="Polar residues" evidence="11">
    <location>
        <begin position="819"/>
        <end position="830"/>
    </location>
</feature>
<dbReference type="Gene3D" id="1.10.510.10">
    <property type="entry name" value="Transferase(Phosphotransferase) domain 1"/>
    <property type="match status" value="1"/>
</dbReference>
<dbReference type="PROSITE" id="PS50011">
    <property type="entry name" value="PROTEIN_KINASE_DOM"/>
    <property type="match status" value="1"/>
</dbReference>
<evidence type="ECO:0000256" key="6">
    <source>
        <dbReference type="ARBA" id="ARBA00022679"/>
    </source>
</evidence>
<comment type="similarity">
    <text evidence="2">Belongs to the protein kinase superfamily. CMGC Ser/Thr protein kinase family. MNB/DYRK subfamily.</text>
</comment>
<sequence length="1260" mass="139013">MSEPELYMPDTNESFDLPRWQTQVVDPISSAQTTHAVQTPYLYSGPPPPPPQGSSQRMQAVHQGQTPTRQPRISQLLEQEQQMSPGLSAYSTGGQSQLSRSTSLGGSAGGNLASARIRRHHPSDDIEGAFATDNTSMVGPRQQPQLSHNSFYSPVGGYQPQSLSGGNPVNPAASPTDSYNTDMYYSGSASHPPKRLQPVQHDINAVQAARSGRSPMRVPNTPISSSPLDQYSHQSQYSPTTGSYPYGNPVDQRSHPVPYQSHSRNHSQVKNESLTPPIPAAYPSQSSTHSNPTYSSNNTYQNSYSMDTSSSHPPLQSHLNAQSIIKASHSNPSTPLSYLHPTNSQGAHYYPQDQPMAVDPPPKRRAPGFRRVRTAHDLQPRLDVPPAGRRMGTDGAYLSPLRQLTTNILDTYRICNSEFRYESTHNPRRVLTKPSKPAHNDGYDNDDYDYILYVNDWLGSDDGHKYLILDILGQGTFGQVVKCQNMKTHEIVAVKVVKNKPAYFNQSMMEVTILELLNKSCDPNDEHHILRLRDSFIHRSHLCLVFELLSSNLYELIKQNQFQGLSTQLVKVFMAQLLDALTVLKDARLIHCDLKPENILLKSLQSPQIKVIDFGSACHERQTVYTYIQSRFYRSPEVLLGMSYTAAIDMWSLGCIAVELFLGLPLFPGTSEYNQLTRIIEMLGMPPLSMLNTGKQTAQFFDSYDSWNNHTNQNEKKYRLKSIEQYSREHNSNELPGKQYFKATSLPEIINTAPMPTSKSSRQAHELEKELNNRAAFIDFCQGLLNLNPVTRWTPQQARLHPFITGEKFTKPFIPDGLSSVSHQASSAGTPSDPKRPYGGLVPSQPKGTRAYTDAASYNHHLAQHQAYTAQAQSQAATTFRNPYITPQQQQSPQHSSAYGNPSDAVPGYTPQQQQPPQPPQQQQPQHAQSQQHSQYLTNPPPGGHRGLVHQNSNGQLSSGGSSAQFTNHPPGANLAATQLTTSAPANPYVNARARANTINQMDSAVPPALARLQHMNQDIIGGRNALTPVLNRDDAMREWERRQAGKVAAAQPYPQLEYLQQQAEMVSGSGLSNWGAPQRYPPPPSKLSHAYQPQTIIVDVDEDRGGRREAVMSNVRSAARSEGPSGYSGTNAISSPPQAYTGNTTTAGNRYATNYNQNPAAAAFDSIDRRNDIGNMYVPMQPDQFQTYPTAPPPGAARHVAPPAQTVPPSFYGAAVIPTGQIGTGQQRNPFQQPEGAQAIIAGSKDVRRGNGNVDSWQR</sequence>
<evidence type="ECO:0000256" key="9">
    <source>
        <dbReference type="ARBA" id="ARBA00022840"/>
    </source>
</evidence>
<dbReference type="STRING" id="945553.A0A0D2NPL3"/>
<protein>
    <recommendedName>
        <fullName evidence="12">Protein kinase domain-containing protein</fullName>
    </recommendedName>
</protein>
<dbReference type="AlphaFoldDB" id="A0A0D2NPL3"/>
<comment type="subcellular location">
    <subcellularLocation>
        <location evidence="1">Cytoplasm</location>
    </subcellularLocation>
</comment>
<evidence type="ECO:0000256" key="1">
    <source>
        <dbReference type="ARBA" id="ARBA00004496"/>
    </source>
</evidence>
<evidence type="ECO:0000259" key="12">
    <source>
        <dbReference type="PROSITE" id="PS50011"/>
    </source>
</evidence>
<organism evidence="13 14">
    <name type="scientific">Hypholoma sublateritium (strain FD-334 SS-4)</name>
    <dbReference type="NCBI Taxonomy" id="945553"/>
    <lineage>
        <taxon>Eukaryota</taxon>
        <taxon>Fungi</taxon>
        <taxon>Dikarya</taxon>
        <taxon>Basidiomycota</taxon>
        <taxon>Agaricomycotina</taxon>
        <taxon>Agaricomycetes</taxon>
        <taxon>Agaricomycetidae</taxon>
        <taxon>Agaricales</taxon>
        <taxon>Agaricineae</taxon>
        <taxon>Strophariaceae</taxon>
        <taxon>Hypholoma</taxon>
    </lineage>
</organism>
<dbReference type="OMA" id="SHEVSGM"/>
<feature type="domain" description="Protein kinase" evidence="12">
    <location>
        <begin position="466"/>
        <end position="804"/>
    </location>
</feature>
<evidence type="ECO:0000256" key="10">
    <source>
        <dbReference type="PROSITE-ProRule" id="PRU10141"/>
    </source>
</evidence>
<dbReference type="FunFam" id="1.10.510.10:FF:000380">
    <property type="entry name" value="Serine/threonine-protein kinase ppk15"/>
    <property type="match status" value="1"/>
</dbReference>
<feature type="region of interest" description="Disordered" evidence="11">
    <location>
        <begin position="208"/>
        <end position="316"/>
    </location>
</feature>
<dbReference type="PANTHER" id="PTHR24058">
    <property type="entry name" value="DUAL SPECIFICITY PROTEIN KINASE"/>
    <property type="match status" value="1"/>
</dbReference>
<reference evidence="14" key="1">
    <citation type="submission" date="2014-04" db="EMBL/GenBank/DDBJ databases">
        <title>Evolutionary Origins and Diversification of the Mycorrhizal Mutualists.</title>
        <authorList>
            <consortium name="DOE Joint Genome Institute"/>
            <consortium name="Mycorrhizal Genomics Consortium"/>
            <person name="Kohler A."/>
            <person name="Kuo A."/>
            <person name="Nagy L.G."/>
            <person name="Floudas D."/>
            <person name="Copeland A."/>
            <person name="Barry K.W."/>
            <person name="Cichocki N."/>
            <person name="Veneault-Fourrey C."/>
            <person name="LaButti K."/>
            <person name="Lindquist E.A."/>
            <person name="Lipzen A."/>
            <person name="Lundell T."/>
            <person name="Morin E."/>
            <person name="Murat C."/>
            <person name="Riley R."/>
            <person name="Ohm R."/>
            <person name="Sun H."/>
            <person name="Tunlid A."/>
            <person name="Henrissat B."/>
            <person name="Grigoriev I.V."/>
            <person name="Hibbett D.S."/>
            <person name="Martin F."/>
        </authorList>
    </citation>
    <scope>NUCLEOTIDE SEQUENCE [LARGE SCALE GENOMIC DNA]</scope>
    <source>
        <strain evidence="14">FD-334 SS-4</strain>
    </source>
</reference>
<dbReference type="PROSITE" id="PS00108">
    <property type="entry name" value="PROTEIN_KINASE_ST"/>
    <property type="match status" value="1"/>
</dbReference>
<feature type="region of interest" description="Disordered" evidence="11">
    <location>
        <begin position="886"/>
        <end position="974"/>
    </location>
</feature>
<dbReference type="Pfam" id="PF00069">
    <property type="entry name" value="Pkinase"/>
    <property type="match status" value="1"/>
</dbReference>
<evidence type="ECO:0000256" key="3">
    <source>
        <dbReference type="ARBA" id="ARBA00022490"/>
    </source>
</evidence>
<evidence type="ECO:0000313" key="13">
    <source>
        <dbReference type="EMBL" id="KJA20704.1"/>
    </source>
</evidence>
<keyword evidence="14" id="KW-1185">Reference proteome</keyword>
<feature type="region of interest" description="Disordered" evidence="11">
    <location>
        <begin position="1105"/>
        <end position="1147"/>
    </location>
</feature>
<dbReference type="SUPFAM" id="SSF56112">
    <property type="entry name" value="Protein kinase-like (PK-like)"/>
    <property type="match status" value="1"/>
</dbReference>
<keyword evidence="6" id="KW-0808">Transferase</keyword>
<feature type="compositionally biased region" description="Low complexity" evidence="11">
    <location>
        <begin position="951"/>
        <end position="963"/>
    </location>
</feature>
<feature type="compositionally biased region" description="Low complexity" evidence="11">
    <location>
        <begin position="887"/>
        <end position="897"/>
    </location>
</feature>
<feature type="compositionally biased region" description="Low complexity" evidence="11">
    <location>
        <begin position="923"/>
        <end position="935"/>
    </location>
</feature>
<keyword evidence="9 10" id="KW-0067">ATP-binding</keyword>
<feature type="region of interest" description="Disordered" evidence="11">
    <location>
        <begin position="328"/>
        <end position="366"/>
    </location>
</feature>
<evidence type="ECO:0000256" key="4">
    <source>
        <dbReference type="ARBA" id="ARBA00022527"/>
    </source>
</evidence>
<feature type="compositionally biased region" description="Polar residues" evidence="11">
    <location>
        <begin position="306"/>
        <end position="316"/>
    </location>
</feature>
<feature type="compositionally biased region" description="Polar residues" evidence="11">
    <location>
        <begin position="1128"/>
        <end position="1147"/>
    </location>
</feature>
<name>A0A0D2NPL3_HYPSF</name>
<dbReference type="GO" id="GO:0004674">
    <property type="term" value="F:protein serine/threonine kinase activity"/>
    <property type="evidence" value="ECO:0007669"/>
    <property type="project" value="UniProtKB-KW"/>
</dbReference>